<keyword evidence="2" id="KW-1003">Cell membrane</keyword>
<dbReference type="PANTHER" id="PTHR30086">
    <property type="entry name" value="ARGININE EXPORTER PROTEIN ARGO"/>
    <property type="match status" value="1"/>
</dbReference>
<keyword evidence="4 6" id="KW-1133">Transmembrane helix</keyword>
<dbReference type="GO" id="GO:0015171">
    <property type="term" value="F:amino acid transmembrane transporter activity"/>
    <property type="evidence" value="ECO:0007669"/>
    <property type="project" value="TreeGrafter"/>
</dbReference>
<gene>
    <name evidence="7" type="ORF">SAMN05216221_0492</name>
</gene>
<evidence type="ECO:0000313" key="7">
    <source>
        <dbReference type="EMBL" id="SDR85450.1"/>
    </source>
</evidence>
<reference evidence="8" key="1">
    <citation type="submission" date="2016-10" db="EMBL/GenBank/DDBJ databases">
        <authorList>
            <person name="Varghese N."/>
            <person name="Submissions S."/>
        </authorList>
    </citation>
    <scope>NUCLEOTIDE SEQUENCE [LARGE SCALE GENOMIC DNA]</scope>
    <source>
        <strain evidence="8">KCTC 32247</strain>
    </source>
</reference>
<dbReference type="STRING" id="1392877.SAMN05216221_0492"/>
<dbReference type="PIRSF" id="PIRSF006324">
    <property type="entry name" value="LeuE"/>
    <property type="match status" value="1"/>
</dbReference>
<dbReference type="InterPro" id="IPR001123">
    <property type="entry name" value="LeuE-type"/>
</dbReference>
<evidence type="ECO:0000256" key="1">
    <source>
        <dbReference type="ARBA" id="ARBA00004651"/>
    </source>
</evidence>
<name>A0A1H1MFM0_9PSED</name>
<sequence length="215" mass="23109">MTLMDAVLFAPIAALIALGPGPNNFCALNNGINYGVRAALLATFGRLASYAIFLFISAVGLGAMLLASEQAFTAIKWAGALYLVYLGIKTWRSSEFSGLEAQPESAEGSGRRKAPILRLMRNEFLVGMSNPKAILLFAAIFPQFIRPDQPTAEQFLYLGSTYLLMELCVGSLAYSLFGMQIRRLVRTAKGVSRLNKTTGTFFIGAGGALIGVSNH</sequence>
<dbReference type="AlphaFoldDB" id="A0A1H1MFM0"/>
<dbReference type="PANTHER" id="PTHR30086:SF20">
    <property type="entry name" value="ARGININE EXPORTER PROTEIN ARGO-RELATED"/>
    <property type="match status" value="1"/>
</dbReference>
<keyword evidence="3 6" id="KW-0812">Transmembrane</keyword>
<protein>
    <submittedName>
        <fullName evidence="7">Threonine/homoserine/homoserine lactone efflux protein</fullName>
    </submittedName>
</protein>
<feature type="transmembrane region" description="Helical" evidence="6">
    <location>
        <begin position="124"/>
        <end position="145"/>
    </location>
</feature>
<dbReference type="Proteomes" id="UP000243359">
    <property type="component" value="Chromosome I"/>
</dbReference>
<evidence type="ECO:0000256" key="5">
    <source>
        <dbReference type="ARBA" id="ARBA00023136"/>
    </source>
</evidence>
<dbReference type="EMBL" id="LT629751">
    <property type="protein sequence ID" value="SDR85450.1"/>
    <property type="molecule type" value="Genomic_DNA"/>
</dbReference>
<evidence type="ECO:0000256" key="3">
    <source>
        <dbReference type="ARBA" id="ARBA00022692"/>
    </source>
</evidence>
<feature type="transmembrane region" description="Helical" evidence="6">
    <location>
        <begin position="47"/>
        <end position="67"/>
    </location>
</feature>
<feature type="transmembrane region" description="Helical" evidence="6">
    <location>
        <begin position="157"/>
        <end position="177"/>
    </location>
</feature>
<proteinExistence type="predicted"/>
<accession>A0A1H1MFM0</accession>
<organism evidence="7 8">
    <name type="scientific">Pseudomonas oryzae</name>
    <dbReference type="NCBI Taxonomy" id="1392877"/>
    <lineage>
        <taxon>Bacteria</taxon>
        <taxon>Pseudomonadati</taxon>
        <taxon>Pseudomonadota</taxon>
        <taxon>Gammaproteobacteria</taxon>
        <taxon>Pseudomonadales</taxon>
        <taxon>Pseudomonadaceae</taxon>
        <taxon>Pseudomonas</taxon>
    </lineage>
</organism>
<comment type="subcellular location">
    <subcellularLocation>
        <location evidence="1">Cell membrane</location>
        <topology evidence="1">Multi-pass membrane protein</topology>
    </subcellularLocation>
</comment>
<evidence type="ECO:0000256" key="4">
    <source>
        <dbReference type="ARBA" id="ARBA00022989"/>
    </source>
</evidence>
<dbReference type="Pfam" id="PF01810">
    <property type="entry name" value="LysE"/>
    <property type="match status" value="1"/>
</dbReference>
<dbReference type="RefSeq" id="WP_197673133.1">
    <property type="nucleotide sequence ID" value="NZ_LT629751.1"/>
</dbReference>
<keyword evidence="5 6" id="KW-0472">Membrane</keyword>
<dbReference type="GO" id="GO:0005886">
    <property type="term" value="C:plasma membrane"/>
    <property type="evidence" value="ECO:0007669"/>
    <property type="project" value="UniProtKB-SubCell"/>
</dbReference>
<evidence type="ECO:0000256" key="2">
    <source>
        <dbReference type="ARBA" id="ARBA00022475"/>
    </source>
</evidence>
<evidence type="ECO:0000256" key="6">
    <source>
        <dbReference type="SAM" id="Phobius"/>
    </source>
</evidence>
<keyword evidence="8" id="KW-1185">Reference proteome</keyword>
<evidence type="ECO:0000313" key="8">
    <source>
        <dbReference type="Proteomes" id="UP000243359"/>
    </source>
</evidence>